<dbReference type="RefSeq" id="WP_345492169.1">
    <property type="nucleotide sequence ID" value="NZ_BAABHY010000006.1"/>
</dbReference>
<proteinExistence type="predicted"/>
<accession>A0ABP9NCZ3</accession>
<reference evidence="2" key="1">
    <citation type="journal article" date="2019" name="Int. J. Syst. Evol. Microbiol.">
        <title>The Global Catalogue of Microorganisms (GCM) 10K type strain sequencing project: providing services to taxonomists for standard genome sequencing and annotation.</title>
        <authorList>
            <consortium name="The Broad Institute Genomics Platform"/>
            <consortium name="The Broad Institute Genome Sequencing Center for Infectious Disease"/>
            <person name="Wu L."/>
            <person name="Ma J."/>
        </authorList>
    </citation>
    <scope>NUCLEOTIDE SEQUENCE [LARGE SCALE GENOMIC DNA]</scope>
    <source>
        <strain evidence="2">JCM 18050</strain>
    </source>
</reference>
<protein>
    <submittedName>
        <fullName evidence="1">Uncharacterized protein</fullName>
    </submittedName>
</protein>
<dbReference type="EMBL" id="BAABHY010000006">
    <property type="protein sequence ID" value="GAA5113587.1"/>
    <property type="molecule type" value="Genomic_DNA"/>
</dbReference>
<sequence>MSMMFSKRRNDVNIGHKVHVGKMKMMVLASVMGLLVGCVSEAGYQRKLDRSVGMTKQELISEWGEPLTVFEHDELIIKGKVVRKAETVISFYKVMFVDNPGKVTVNQINDNTITYDIKPQTKTKYSCSTKFWLEKDRVVSYKHEGNNCVAY</sequence>
<name>A0ABP9NCZ3_9GAMM</name>
<organism evidence="1 2">
    <name type="scientific">Orbus sasakiae</name>
    <dbReference type="NCBI Taxonomy" id="1078475"/>
    <lineage>
        <taxon>Bacteria</taxon>
        <taxon>Pseudomonadati</taxon>
        <taxon>Pseudomonadota</taxon>
        <taxon>Gammaproteobacteria</taxon>
        <taxon>Orbales</taxon>
        <taxon>Orbaceae</taxon>
        <taxon>Orbus</taxon>
    </lineage>
</organism>
<comment type="caution">
    <text evidence="1">The sequence shown here is derived from an EMBL/GenBank/DDBJ whole genome shotgun (WGS) entry which is preliminary data.</text>
</comment>
<evidence type="ECO:0000313" key="2">
    <source>
        <dbReference type="Proteomes" id="UP001500171"/>
    </source>
</evidence>
<keyword evidence="2" id="KW-1185">Reference proteome</keyword>
<evidence type="ECO:0000313" key="1">
    <source>
        <dbReference type="EMBL" id="GAA5113587.1"/>
    </source>
</evidence>
<dbReference type="Proteomes" id="UP001500171">
    <property type="component" value="Unassembled WGS sequence"/>
</dbReference>
<gene>
    <name evidence="1" type="ORF">GCM10023211_21940</name>
</gene>